<dbReference type="Proteomes" id="UP000037460">
    <property type="component" value="Unassembled WGS sequence"/>
</dbReference>
<name>A0A0M0LQN0_9EUKA</name>
<evidence type="ECO:0000313" key="2">
    <source>
        <dbReference type="Proteomes" id="UP000037460"/>
    </source>
</evidence>
<accession>A0A0M0LQN0</accession>
<proteinExistence type="predicted"/>
<organism evidence="1 2">
    <name type="scientific">Chrysochromulina tobinii</name>
    <dbReference type="NCBI Taxonomy" id="1460289"/>
    <lineage>
        <taxon>Eukaryota</taxon>
        <taxon>Haptista</taxon>
        <taxon>Haptophyta</taxon>
        <taxon>Prymnesiophyceae</taxon>
        <taxon>Prymnesiales</taxon>
        <taxon>Chrysochromulinaceae</taxon>
        <taxon>Chrysochromulina</taxon>
    </lineage>
</organism>
<keyword evidence="2" id="KW-1185">Reference proteome</keyword>
<protein>
    <submittedName>
        <fullName evidence="1">Uncharacterized protein</fullName>
    </submittedName>
</protein>
<dbReference type="EMBL" id="JWZX01000334">
    <property type="protein sequence ID" value="KOO53202.1"/>
    <property type="molecule type" value="Genomic_DNA"/>
</dbReference>
<sequence>MPECVIVQCVNVKCQRIQPRYLSLPAMDDYIECKHCKQRQAVTTFVHPVTGFTMRGYDPARLIAEVTALQAKTAPARRAARILEFADTQRKKQELTMRIPGVLNTQPDLSLAGVPTRAAPKLHGESKEPRADVALGANNAAAHVPKDASAGDVLVLFCNDGRRVQVIVAGIES</sequence>
<dbReference type="AlphaFoldDB" id="A0A0M0LQN0"/>
<gene>
    <name evidence="1" type="ORF">Ctob_015895</name>
</gene>
<evidence type="ECO:0000313" key="1">
    <source>
        <dbReference type="EMBL" id="KOO53202.1"/>
    </source>
</evidence>
<comment type="caution">
    <text evidence="1">The sequence shown here is derived from an EMBL/GenBank/DDBJ whole genome shotgun (WGS) entry which is preliminary data.</text>
</comment>
<reference evidence="2" key="1">
    <citation type="journal article" date="2015" name="PLoS Genet.">
        <title>Genome Sequence and Transcriptome Analyses of Chrysochromulina tobin: Metabolic Tools for Enhanced Algal Fitness in the Prominent Order Prymnesiales (Haptophyceae).</title>
        <authorList>
            <person name="Hovde B.T."/>
            <person name="Deodato C.R."/>
            <person name="Hunsperger H.M."/>
            <person name="Ryken S.A."/>
            <person name="Yost W."/>
            <person name="Jha R.K."/>
            <person name="Patterson J."/>
            <person name="Monnat R.J. Jr."/>
            <person name="Barlow S.B."/>
            <person name="Starkenburg S.R."/>
            <person name="Cattolico R.A."/>
        </authorList>
    </citation>
    <scope>NUCLEOTIDE SEQUENCE</scope>
    <source>
        <strain evidence="2">CCMP291</strain>
    </source>
</reference>